<protein>
    <recommendedName>
        <fullName evidence="8">RRM domain-containing protein</fullName>
    </recommendedName>
</protein>
<dbReference type="GO" id="GO:0003723">
    <property type="term" value="F:RNA binding"/>
    <property type="evidence" value="ECO:0007669"/>
    <property type="project" value="UniProtKB-UniRule"/>
</dbReference>
<dbReference type="GO" id="GO:0005686">
    <property type="term" value="C:U2 snRNP"/>
    <property type="evidence" value="ECO:0007669"/>
    <property type="project" value="TreeGrafter"/>
</dbReference>
<dbReference type="InterPro" id="IPR000504">
    <property type="entry name" value="RRM_dom"/>
</dbReference>
<keyword evidence="10" id="KW-1185">Reference proteome</keyword>
<comment type="caution">
    <text evidence="9">The sequence shown here is derived from an EMBL/GenBank/DDBJ whole genome shotgun (WGS) entry which is preliminary data.</text>
</comment>
<evidence type="ECO:0000259" key="8">
    <source>
        <dbReference type="PROSITE" id="PS50102"/>
    </source>
</evidence>
<evidence type="ECO:0000256" key="4">
    <source>
        <dbReference type="ARBA" id="ARBA00022884"/>
    </source>
</evidence>
<dbReference type="OrthoDB" id="10258585at2759"/>
<organism evidence="9 10">
    <name type="scientific">Laodelphax striatellus</name>
    <name type="common">Small brown planthopper</name>
    <name type="synonym">Delphax striatella</name>
    <dbReference type="NCBI Taxonomy" id="195883"/>
    <lineage>
        <taxon>Eukaryota</taxon>
        <taxon>Metazoa</taxon>
        <taxon>Ecdysozoa</taxon>
        <taxon>Arthropoda</taxon>
        <taxon>Hexapoda</taxon>
        <taxon>Insecta</taxon>
        <taxon>Pterygota</taxon>
        <taxon>Neoptera</taxon>
        <taxon>Paraneoptera</taxon>
        <taxon>Hemiptera</taxon>
        <taxon>Auchenorrhyncha</taxon>
        <taxon>Fulgoroidea</taxon>
        <taxon>Delphacidae</taxon>
        <taxon>Criomorphinae</taxon>
        <taxon>Laodelphax</taxon>
    </lineage>
</organism>
<dbReference type="CDD" id="cd12282">
    <property type="entry name" value="RRM2_TatSF1_like"/>
    <property type="match status" value="1"/>
</dbReference>
<evidence type="ECO:0000256" key="6">
    <source>
        <dbReference type="PROSITE-ProRule" id="PRU00176"/>
    </source>
</evidence>
<evidence type="ECO:0000313" key="10">
    <source>
        <dbReference type="Proteomes" id="UP000291343"/>
    </source>
</evidence>
<feature type="domain" description="RRM" evidence="8">
    <location>
        <begin position="91"/>
        <end position="176"/>
    </location>
</feature>
<dbReference type="InterPro" id="IPR035979">
    <property type="entry name" value="RBD_domain_sf"/>
</dbReference>
<dbReference type="GO" id="GO:0000398">
    <property type="term" value="P:mRNA splicing, via spliceosome"/>
    <property type="evidence" value="ECO:0007669"/>
    <property type="project" value="UniProtKB-ARBA"/>
</dbReference>
<dbReference type="STRING" id="195883.A0A482XMC0"/>
<dbReference type="InterPro" id="IPR012677">
    <property type="entry name" value="Nucleotide-bd_a/b_plait_sf"/>
</dbReference>
<dbReference type="FunFam" id="3.30.70.330:FF:000105">
    <property type="entry name" value="HIV Tat-specific factor 1 homolog"/>
    <property type="match status" value="1"/>
</dbReference>
<accession>A0A482XMC0</accession>
<dbReference type="PROSITE" id="PS50102">
    <property type="entry name" value="RRM"/>
    <property type="match status" value="1"/>
</dbReference>
<dbReference type="GO" id="GO:0005684">
    <property type="term" value="C:U2-type spliceosomal complex"/>
    <property type="evidence" value="ECO:0007669"/>
    <property type="project" value="TreeGrafter"/>
</dbReference>
<feature type="compositionally biased region" description="Basic and acidic residues" evidence="7">
    <location>
        <begin position="208"/>
        <end position="227"/>
    </location>
</feature>
<name>A0A482XMC0_LAOST</name>
<keyword evidence="4 6" id="KW-0694">RNA-binding</keyword>
<dbReference type="AlphaFoldDB" id="A0A482XMC0"/>
<evidence type="ECO:0000256" key="2">
    <source>
        <dbReference type="ARBA" id="ARBA00022664"/>
    </source>
</evidence>
<keyword evidence="5" id="KW-0508">mRNA splicing</keyword>
<dbReference type="PANTHER" id="PTHR15608">
    <property type="entry name" value="SPLICING FACTOR U2AF-ASSOCIATED PROTEIN 2"/>
    <property type="match status" value="1"/>
</dbReference>
<keyword evidence="2" id="KW-0507">mRNA processing</keyword>
<evidence type="ECO:0000313" key="9">
    <source>
        <dbReference type="EMBL" id="RZF46519.1"/>
    </source>
</evidence>
<dbReference type="Gene3D" id="3.30.70.330">
    <property type="match status" value="1"/>
</dbReference>
<evidence type="ECO:0000256" key="5">
    <source>
        <dbReference type="ARBA" id="ARBA00023187"/>
    </source>
</evidence>
<comment type="similarity">
    <text evidence="1">Belongs to the HTATSF1 family.</text>
</comment>
<dbReference type="InterPro" id="IPR034393">
    <property type="entry name" value="TatSF1-like"/>
</dbReference>
<dbReference type="Pfam" id="PF00076">
    <property type="entry name" value="RRM_1"/>
    <property type="match status" value="1"/>
</dbReference>
<evidence type="ECO:0000256" key="7">
    <source>
        <dbReference type="SAM" id="MobiDB-lite"/>
    </source>
</evidence>
<evidence type="ECO:0000256" key="1">
    <source>
        <dbReference type="ARBA" id="ARBA00007747"/>
    </source>
</evidence>
<evidence type="ECO:0000256" key="3">
    <source>
        <dbReference type="ARBA" id="ARBA00022737"/>
    </source>
</evidence>
<gene>
    <name evidence="9" type="ORF">LSTR_LSTR009301</name>
</gene>
<sequence length="281" mass="33078">MLWLDRTKSQGKNTKESVELALNLLDGYNFKDHRIKVERAKFTMKGDAYDPNLKPKKKNKKKDKEKMKKIHEKLFDWRPDKLRGMRPRNESVVILKNLFTPEMFDKDVKLILEFQQDIREECQKCGAIRRITVHDRHPEGVAQINFKEVEAADACIQLMNGRWFGQRKITAEAWDGKTKYKIQETEEEIENRIKKWDKFLENEEDEEKKEGKKPSVDKKKSEGDNKLGKRPVAANKDASKKNKKKKVEREDETENDSDTDSKSSDWSSTDEEDNSEVKKEN</sequence>
<feature type="region of interest" description="Disordered" evidence="7">
    <location>
        <begin position="202"/>
        <end position="281"/>
    </location>
</feature>
<proteinExistence type="inferred from homology"/>
<dbReference type="EMBL" id="QKKF02006119">
    <property type="protein sequence ID" value="RZF46519.1"/>
    <property type="molecule type" value="Genomic_DNA"/>
</dbReference>
<keyword evidence="3" id="KW-0677">Repeat</keyword>
<dbReference type="InParanoid" id="A0A482XMC0"/>
<dbReference type="SUPFAM" id="SSF54928">
    <property type="entry name" value="RNA-binding domain, RBD"/>
    <property type="match status" value="1"/>
</dbReference>
<reference evidence="9 10" key="1">
    <citation type="journal article" date="2017" name="Gigascience">
        <title>Genome sequence of the small brown planthopper, Laodelphax striatellus.</title>
        <authorList>
            <person name="Zhu J."/>
            <person name="Jiang F."/>
            <person name="Wang X."/>
            <person name="Yang P."/>
            <person name="Bao Y."/>
            <person name="Zhao W."/>
            <person name="Wang W."/>
            <person name="Lu H."/>
            <person name="Wang Q."/>
            <person name="Cui N."/>
            <person name="Li J."/>
            <person name="Chen X."/>
            <person name="Luo L."/>
            <person name="Yu J."/>
            <person name="Kang L."/>
            <person name="Cui F."/>
        </authorList>
    </citation>
    <scope>NUCLEOTIDE SEQUENCE [LARGE SCALE GENOMIC DNA]</scope>
    <source>
        <strain evidence="9">Lst14</strain>
    </source>
</reference>
<dbReference type="PANTHER" id="PTHR15608:SF0">
    <property type="entry name" value="HIV TAT-SPECIFIC FACTOR 1"/>
    <property type="match status" value="1"/>
</dbReference>
<dbReference type="SMART" id="SM00360">
    <property type="entry name" value="RRM"/>
    <property type="match status" value="1"/>
</dbReference>
<dbReference type="Proteomes" id="UP000291343">
    <property type="component" value="Unassembled WGS sequence"/>
</dbReference>